<reference evidence="2" key="1">
    <citation type="submission" date="2021-11" db="EMBL/GenBank/DDBJ databases">
        <title>Purpureocillium_takamizusanense_genome.</title>
        <authorList>
            <person name="Nguyen N.-H."/>
        </authorList>
    </citation>
    <scope>NUCLEOTIDE SEQUENCE</scope>
    <source>
        <strain evidence="2">PT3</strain>
    </source>
</reference>
<feature type="compositionally biased region" description="Basic and acidic residues" evidence="1">
    <location>
        <begin position="883"/>
        <end position="893"/>
    </location>
</feature>
<feature type="region of interest" description="Disordered" evidence="1">
    <location>
        <begin position="837"/>
        <end position="942"/>
    </location>
</feature>
<keyword evidence="3" id="KW-1185">Reference proteome</keyword>
<protein>
    <submittedName>
        <fullName evidence="2">Uncharacterized protein</fullName>
    </submittedName>
</protein>
<feature type="region of interest" description="Disordered" evidence="1">
    <location>
        <begin position="355"/>
        <end position="379"/>
    </location>
</feature>
<evidence type="ECO:0000313" key="3">
    <source>
        <dbReference type="Proteomes" id="UP000829364"/>
    </source>
</evidence>
<organism evidence="2 3">
    <name type="scientific">Purpureocillium takamizusanense</name>
    <dbReference type="NCBI Taxonomy" id="2060973"/>
    <lineage>
        <taxon>Eukaryota</taxon>
        <taxon>Fungi</taxon>
        <taxon>Dikarya</taxon>
        <taxon>Ascomycota</taxon>
        <taxon>Pezizomycotina</taxon>
        <taxon>Sordariomycetes</taxon>
        <taxon>Hypocreomycetidae</taxon>
        <taxon>Hypocreales</taxon>
        <taxon>Ophiocordycipitaceae</taxon>
        <taxon>Purpureocillium</taxon>
    </lineage>
</organism>
<dbReference type="AlphaFoldDB" id="A0A9Q8QL76"/>
<feature type="compositionally biased region" description="Acidic residues" evidence="1">
    <location>
        <begin position="895"/>
        <end position="904"/>
    </location>
</feature>
<dbReference type="RefSeq" id="XP_047844285.1">
    <property type="nucleotide sequence ID" value="XM_047988292.1"/>
</dbReference>
<dbReference type="GeneID" id="72068807"/>
<evidence type="ECO:0000313" key="2">
    <source>
        <dbReference type="EMBL" id="UNI20804.1"/>
    </source>
</evidence>
<name>A0A9Q8QL76_9HYPO</name>
<dbReference type="Proteomes" id="UP000829364">
    <property type="component" value="Chromosome 6"/>
</dbReference>
<dbReference type="OrthoDB" id="5427134at2759"/>
<dbReference type="KEGG" id="ptkz:JDV02_006858"/>
<gene>
    <name evidence="2" type="ORF">JDV02_006858</name>
</gene>
<feature type="compositionally biased region" description="Low complexity" evidence="1">
    <location>
        <begin position="366"/>
        <end position="379"/>
    </location>
</feature>
<proteinExistence type="predicted"/>
<feature type="region of interest" description="Disordered" evidence="1">
    <location>
        <begin position="264"/>
        <end position="292"/>
    </location>
</feature>
<feature type="compositionally biased region" description="Acidic residues" evidence="1">
    <location>
        <begin position="837"/>
        <end position="852"/>
    </location>
</feature>
<feature type="compositionally biased region" description="Basic residues" evidence="1">
    <location>
        <begin position="750"/>
        <end position="764"/>
    </location>
</feature>
<evidence type="ECO:0000256" key="1">
    <source>
        <dbReference type="SAM" id="MobiDB-lite"/>
    </source>
</evidence>
<feature type="region of interest" description="Disordered" evidence="1">
    <location>
        <begin position="88"/>
        <end position="116"/>
    </location>
</feature>
<dbReference type="EMBL" id="CP086359">
    <property type="protein sequence ID" value="UNI20804.1"/>
    <property type="molecule type" value="Genomic_DNA"/>
</dbReference>
<feature type="compositionally biased region" description="Polar residues" evidence="1">
    <location>
        <begin position="909"/>
        <end position="926"/>
    </location>
</feature>
<accession>A0A9Q8QL76</accession>
<sequence length="942" mass="105474">MDATPFDPSHPAASFFDIYNDATAPARGAMSPTLPCGGCNFVDLTPGANGAKCGCRRFWVRQAPGSPILDQSGWCMCNHHACFHDQGFRDRDGPPTEVINPNPGQENERPRTGREPLSPVMGISLKTPPAVPGMEFSSFGPGPLSFIHDMPQEDSRQTGGQVTQANPPGSMPDTLAWGDVFQSPSPATANVLPPIPSQCLLPSQTGSTTSSYRAKYLRPFAGKGLQTLSGAMGAKSRAPADQPMELIPVVEEHARQAETFELVDHGDEDAAASRPGTATQTEPRAEAASGTVREETIRQLADAVGDHGKRLDKLETVSFHEDWHERWDNMDVRMTELETRVEEVETLSNDNASAVHVRRGRDEDAATQSMVSVSTSTTSKTAAHSQDVMSQIQSLQAQVTHLQSYLPSLNYAWEVEVVFLPFPLKRLWQSIHQFKPESATLSNEDWTQLPMTHSTMTRRSQSPFPNDWAAAEHDVEWLLPRACGNTSIVDKRLRSRGLIQKVAVRAPDHRSVQAAIQSAFDNVFREMQMRPRMHSNDPRFVRLLGLQQNWVPLRKIHKDSRLRFLSPAEMMTPGLWDVQFLNSVMMRSSEPRLFITHPNAYLQDIQAYESGWTWQRVRELTRLYTDVTESQEVPEADAMEEHWSWSEQLDEPPSAHTSMSMRQERVRASMSPLVVHSRSWRRSMSPAVERVQSPMPMLRRESLPPHIRTTSLPVAAQARSSPVDKRRVSSYGQTRRPTPSIRAMSQAGVLKRRRTRSPSHHRFTPRWTASPSPIPQGLNDRQVARGTTPFAYATPHSNAPLQELRPVRSSSVARTATEYLPEYENPLVHIDIYESASDESYVDGDEEEEEVESVTSEDIMTHGQPPGDSQQWHLPEDEPWPGIEDRNRDRPSDGENIDPDEQLDDGQRSEASSQPSEYPSTSQNQAWPEGDDAGFDIHEDDD</sequence>
<feature type="compositionally biased region" description="Acidic residues" evidence="1">
    <location>
        <begin position="929"/>
        <end position="942"/>
    </location>
</feature>
<feature type="region of interest" description="Disordered" evidence="1">
    <location>
        <begin position="714"/>
        <end position="777"/>
    </location>
</feature>